<dbReference type="Gene3D" id="1.10.10.10">
    <property type="entry name" value="Winged helix-like DNA-binding domain superfamily/Winged helix DNA-binding domain"/>
    <property type="match status" value="1"/>
</dbReference>
<dbReference type="CDD" id="cd13533">
    <property type="entry name" value="PBP2_Yhfz"/>
    <property type="match status" value="1"/>
</dbReference>
<sequence>MKTYQYQKKGLALIFLAKKFFVLKVGDRIPTVSEMISESELSRGTIQAGLELMKADGAISTVSKGHLGSFLVAQDQDKLLAYLDYRNVVCAMPLPYTKHYEGLGTGLYKAFKNQKLGLNVAYVNGSVNRLEGLQRNRYDFIIVSALTADYLTEHHDVDVVGIMPEGSYVSRHVIVYKDDRKFKMRDGLRIGIDSHSLDYKLMTNKILEKHKVELIESPYNQIVQRIVAGEIDAAIWNLDEVKSKNYPLSYQMIKDPMVKRASRAAILCAKENEFVKRVIGDYVDFKEVTAIQQQVISGEVLPEY</sequence>
<dbReference type="AlphaFoldDB" id="A0A7S7JFW1"/>
<dbReference type="Gene3D" id="3.40.190.10">
    <property type="entry name" value="Periplasmic binding protein-like II"/>
    <property type="match status" value="2"/>
</dbReference>
<dbReference type="EMBL" id="AP011548">
    <property type="protein sequence ID" value="BAI40933.1"/>
    <property type="molecule type" value="Genomic_DNA"/>
</dbReference>
<dbReference type="Pfam" id="PF14503">
    <property type="entry name" value="YhfZ_C"/>
    <property type="match status" value="1"/>
</dbReference>
<dbReference type="KEGG" id="lrg:LRHM_0406"/>
<evidence type="ECO:0000313" key="2">
    <source>
        <dbReference type="Proteomes" id="UP000002067"/>
    </source>
</evidence>
<proteinExistence type="predicted"/>
<reference evidence="1 2" key="1">
    <citation type="journal article" date="2009" name="J. Bacteriol.">
        <title>Complete genome sequence of the probiotic Lactobacillus rhamnosus ATCC 53103.</title>
        <authorList>
            <person name="Morita H."/>
            <person name="Toh H."/>
            <person name="Oshima K."/>
            <person name="Murakami M."/>
            <person name="Taylor T.D."/>
            <person name="Igimi S."/>
            <person name="Hattori M."/>
        </authorList>
    </citation>
    <scope>NUCLEOTIDE SEQUENCE [LARGE SCALE GENOMIC DNA]</scope>
    <source>
        <strain evidence="2">ATCC 53103 / LMG 18243 / GG [Tokyo]</strain>
    </source>
</reference>
<protein>
    <submittedName>
        <fullName evidence="1">Uncharacterized protein</fullName>
    </submittedName>
</protein>
<name>A0A7S7JFW1_LACRG</name>
<evidence type="ECO:0000313" key="1">
    <source>
        <dbReference type="EMBL" id="BAI40933.1"/>
    </source>
</evidence>
<dbReference type="InterPro" id="IPR041444">
    <property type="entry name" value="HTH_41"/>
</dbReference>
<dbReference type="InterPro" id="IPR036388">
    <property type="entry name" value="WH-like_DNA-bd_sf"/>
</dbReference>
<dbReference type="SUPFAM" id="SSF53850">
    <property type="entry name" value="Periplasmic binding protein-like II"/>
    <property type="match status" value="1"/>
</dbReference>
<dbReference type="Pfam" id="PF14502">
    <property type="entry name" value="HTH_41"/>
    <property type="match status" value="1"/>
</dbReference>
<dbReference type="KEGG" id="lrh:LGG_00420"/>
<dbReference type="Proteomes" id="UP000002067">
    <property type="component" value="Chromosome"/>
</dbReference>
<organism evidence="1 2">
    <name type="scientific">Lacticaseibacillus rhamnosus (strain ATCC 53103 / LMG 18243 / GG)</name>
    <name type="common">Lactobacillus rhamnosus</name>
    <dbReference type="NCBI Taxonomy" id="568703"/>
    <lineage>
        <taxon>Bacteria</taxon>
        <taxon>Bacillati</taxon>
        <taxon>Bacillota</taxon>
        <taxon>Bacilli</taxon>
        <taxon>Lactobacillales</taxon>
        <taxon>Lactobacillaceae</taxon>
        <taxon>Lacticaseibacillus</taxon>
    </lineage>
</organism>
<dbReference type="NCBIfam" id="NF041241">
    <property type="entry name" value="YhfZ_full"/>
    <property type="match status" value="1"/>
</dbReference>
<gene>
    <name evidence="1" type="ordered locus">LRHM_0406</name>
</gene>
<dbReference type="InterPro" id="IPR032791">
    <property type="entry name" value="YhfZ_C"/>
</dbReference>
<dbReference type="RefSeq" id="WP_014569074.1">
    <property type="nucleotide sequence ID" value="NC_013198.1"/>
</dbReference>
<accession>A0A7S7JFW1</accession>